<evidence type="ECO:0000256" key="2">
    <source>
        <dbReference type="ARBA" id="ARBA00022448"/>
    </source>
</evidence>
<sequence length="126" mass="13506">MAKVGYRSIKEISGPLLFVEGIDNAGYNEMVTIETPDGQIRSGQVLDTRKGMAVVQVFGPTTGIDNKLTVVRFTGEASRISVSDDILGRIFNGLGEPIDQGPAISSSEKLEIVGSSMNPYSREEPS</sequence>
<keyword evidence="2" id="KW-0813">Transport</keyword>
<comment type="similarity">
    <text evidence="1">Belongs to the ATPase alpha/beta chains family.</text>
</comment>
<comment type="caution">
    <text evidence="6">The sequence shown here is derived from an EMBL/GenBank/DDBJ whole genome shotgun (WGS) entry which is preliminary data.</text>
</comment>
<dbReference type="GO" id="GO:0046034">
    <property type="term" value="P:ATP metabolic process"/>
    <property type="evidence" value="ECO:0007669"/>
    <property type="project" value="InterPro"/>
</dbReference>
<organism evidence="6">
    <name type="scientific">mine drainage metagenome</name>
    <dbReference type="NCBI Taxonomy" id="410659"/>
    <lineage>
        <taxon>unclassified sequences</taxon>
        <taxon>metagenomes</taxon>
        <taxon>ecological metagenomes</taxon>
    </lineage>
</organism>
<dbReference type="SUPFAM" id="SSF50615">
    <property type="entry name" value="N-terminal domain of alpha and beta subunits of F1 ATP synthase"/>
    <property type="match status" value="1"/>
</dbReference>
<keyword evidence="3" id="KW-0406">Ion transport</keyword>
<name>T1BIW6_9ZZZZ</name>
<reference evidence="6" key="1">
    <citation type="submission" date="2013-08" db="EMBL/GenBank/DDBJ databases">
        <authorList>
            <person name="Mendez C."/>
            <person name="Richter M."/>
            <person name="Ferrer M."/>
            <person name="Sanchez J."/>
        </authorList>
    </citation>
    <scope>NUCLEOTIDE SEQUENCE</scope>
</reference>
<dbReference type="Gene3D" id="3.40.50.12240">
    <property type="match status" value="1"/>
</dbReference>
<evidence type="ECO:0000256" key="1">
    <source>
        <dbReference type="ARBA" id="ARBA00008936"/>
    </source>
</evidence>
<accession>T1BIW6</accession>
<proteinExistence type="inferred from homology"/>
<dbReference type="AlphaFoldDB" id="T1BIW6"/>
<dbReference type="InterPro" id="IPR036121">
    <property type="entry name" value="ATPase_F1/V1/A1_a/bsu_N_sf"/>
</dbReference>
<dbReference type="CDD" id="cd18118">
    <property type="entry name" value="ATP-synt_V_A-type_beta_N"/>
    <property type="match status" value="1"/>
</dbReference>
<dbReference type="Pfam" id="PF02874">
    <property type="entry name" value="ATP-synt_ab_N"/>
    <property type="match status" value="1"/>
</dbReference>
<evidence type="ECO:0000313" key="6">
    <source>
        <dbReference type="EMBL" id="EQD69597.1"/>
    </source>
</evidence>
<reference evidence="6" key="2">
    <citation type="journal article" date="2014" name="ISME J.">
        <title>Microbial stratification in low pH oxic and suboxic macroscopic growths along an acid mine drainage.</title>
        <authorList>
            <person name="Mendez-Garcia C."/>
            <person name="Mesa V."/>
            <person name="Sprenger R.R."/>
            <person name="Richter M."/>
            <person name="Diez M.S."/>
            <person name="Solano J."/>
            <person name="Bargiela R."/>
            <person name="Golyshina O.V."/>
            <person name="Manteca A."/>
            <person name="Ramos J.L."/>
            <person name="Gallego J.R."/>
            <person name="Llorente I."/>
            <person name="Martins Dos Santos V.A."/>
            <person name="Jensen O.N."/>
            <person name="Pelaez A.I."/>
            <person name="Sanchez J."/>
            <person name="Ferrer M."/>
        </authorList>
    </citation>
    <scope>NUCLEOTIDE SEQUENCE</scope>
</reference>
<gene>
    <name evidence="6" type="ORF">B1A_06833</name>
</gene>
<dbReference type="EMBL" id="AUZX01004950">
    <property type="protein sequence ID" value="EQD69597.1"/>
    <property type="molecule type" value="Genomic_DNA"/>
</dbReference>
<dbReference type="InterPro" id="IPR022879">
    <property type="entry name" value="V-ATPase_su_B/beta"/>
</dbReference>
<feature type="region of interest" description="Disordered" evidence="4">
    <location>
        <begin position="105"/>
        <end position="126"/>
    </location>
</feature>
<feature type="non-terminal residue" evidence="6">
    <location>
        <position position="126"/>
    </location>
</feature>
<dbReference type="InterPro" id="IPR004100">
    <property type="entry name" value="ATPase_F1/V1/A1_a/bsu_N"/>
</dbReference>
<dbReference type="PANTHER" id="PTHR43389">
    <property type="entry name" value="V-TYPE PROTON ATPASE SUBUNIT B"/>
    <property type="match status" value="1"/>
</dbReference>
<feature type="domain" description="ATPase F1/V1/A1 complex alpha/beta subunit N-terminal" evidence="5">
    <location>
        <begin position="9"/>
        <end position="75"/>
    </location>
</feature>
<protein>
    <submittedName>
        <fullName evidence="6">V-type ATP synthase subunit B</fullName>
    </submittedName>
</protein>
<evidence type="ECO:0000256" key="3">
    <source>
        <dbReference type="ARBA" id="ARBA00023065"/>
    </source>
</evidence>
<evidence type="ECO:0000259" key="5">
    <source>
        <dbReference type="Pfam" id="PF02874"/>
    </source>
</evidence>
<dbReference type="GO" id="GO:1902600">
    <property type="term" value="P:proton transmembrane transport"/>
    <property type="evidence" value="ECO:0007669"/>
    <property type="project" value="InterPro"/>
</dbReference>
<evidence type="ECO:0000256" key="4">
    <source>
        <dbReference type="SAM" id="MobiDB-lite"/>
    </source>
</evidence>
<dbReference type="PANTHER" id="PTHR43389:SF4">
    <property type="entry name" value="V-TYPE PROTON ATPASE SUBUNIT B"/>
    <property type="match status" value="1"/>
</dbReference>